<comment type="caution">
    <text evidence="2">The sequence shown here is derived from an EMBL/GenBank/DDBJ whole genome shotgun (WGS) entry which is preliminary data.</text>
</comment>
<accession>A0ABY1QW17</accession>
<dbReference type="InterPro" id="IPR023220">
    <property type="entry name" value="T4SS_VirB5-domain"/>
</dbReference>
<dbReference type="CDD" id="cd14262">
    <property type="entry name" value="VirB5_like"/>
    <property type="match status" value="1"/>
</dbReference>
<dbReference type="InterPro" id="IPR014158">
    <property type="entry name" value="T4SS_VirB5"/>
</dbReference>
<gene>
    <name evidence="2" type="ORF">SAMN06296065_11529</name>
</gene>
<dbReference type="RefSeq" id="WP_283407004.1">
    <property type="nucleotide sequence ID" value="NZ_FXUI01000015.1"/>
</dbReference>
<evidence type="ECO:0000313" key="2">
    <source>
        <dbReference type="EMBL" id="SMP80772.1"/>
    </source>
</evidence>
<protein>
    <submittedName>
        <fullName evidence="2">Type IV secretion system protein VirB5</fullName>
    </submittedName>
</protein>
<organism evidence="2 3">
    <name type="scientific">Novosphingobium panipatense</name>
    <dbReference type="NCBI Taxonomy" id="428991"/>
    <lineage>
        <taxon>Bacteria</taxon>
        <taxon>Pseudomonadati</taxon>
        <taxon>Pseudomonadota</taxon>
        <taxon>Alphaproteobacteria</taxon>
        <taxon>Sphingomonadales</taxon>
        <taxon>Sphingomonadaceae</taxon>
        <taxon>Novosphingobium</taxon>
    </lineage>
</organism>
<dbReference type="Gene3D" id="1.20.58.430">
    <property type="entry name" value="Type IV secretion system, VirB5-domain"/>
    <property type="match status" value="1"/>
</dbReference>
<feature type="signal peptide" evidence="1">
    <location>
        <begin position="1"/>
        <end position="21"/>
    </location>
</feature>
<name>A0ABY1QW17_9SPHN</name>
<feature type="chain" id="PRO_5045266818" evidence="1">
    <location>
        <begin position="22"/>
        <end position="237"/>
    </location>
</feature>
<keyword evidence="3" id="KW-1185">Reference proteome</keyword>
<dbReference type="EMBL" id="FXUI01000015">
    <property type="protein sequence ID" value="SMP80772.1"/>
    <property type="molecule type" value="Genomic_DNA"/>
</dbReference>
<reference evidence="2 3" key="1">
    <citation type="submission" date="2017-05" db="EMBL/GenBank/DDBJ databases">
        <authorList>
            <person name="Varghese N."/>
            <person name="Submissions S."/>
        </authorList>
    </citation>
    <scope>NUCLEOTIDE SEQUENCE [LARGE SCALE GENOMIC DNA]</scope>
    <source>
        <strain evidence="2 3">SM16</strain>
    </source>
</reference>
<sequence length="237" mass="25039">MRKPLMAAGVLAAMAATPAAAQGIPVYDQSGFAQALATVKNTLSMIEQGKQQISEAQALFGSLNKVTDVNGIATSLSQDAVRRWLPPEARDIAVLMNEGPDGLGAIGNRATTIRNAGRVNLPTLAAGTPEASFDARGRLDTMGNDAARDAALAESAYDVTRKRTDGLEELRGALDGATDAKDVLDIQARIGVENAHIQNDAMQLQAVAMRQAAGERLRAQQESERILSQAYESLSKP</sequence>
<proteinExistence type="predicted"/>
<dbReference type="SUPFAM" id="SSF101082">
    <property type="entry name" value="Typo IV secretion system protein TraC"/>
    <property type="match status" value="1"/>
</dbReference>
<evidence type="ECO:0000256" key="1">
    <source>
        <dbReference type="SAM" id="SignalP"/>
    </source>
</evidence>
<dbReference type="Proteomes" id="UP001157910">
    <property type="component" value="Unassembled WGS sequence"/>
</dbReference>
<keyword evidence="1" id="KW-0732">Signal</keyword>
<evidence type="ECO:0000313" key="3">
    <source>
        <dbReference type="Proteomes" id="UP001157910"/>
    </source>
</evidence>
<dbReference type="Pfam" id="PF07996">
    <property type="entry name" value="T4SS"/>
    <property type="match status" value="1"/>
</dbReference>